<keyword evidence="3" id="KW-0812">Transmembrane</keyword>
<dbReference type="HOGENOM" id="CLU_121334_0_0_9"/>
<feature type="transmembrane region" description="Helical" evidence="3">
    <location>
        <begin position="65"/>
        <end position="87"/>
    </location>
</feature>
<dbReference type="AlphaFoldDB" id="D9QQ24"/>
<evidence type="ECO:0000256" key="1">
    <source>
        <dbReference type="ARBA" id="ARBA00004141"/>
    </source>
</evidence>
<accession>D9QQ24</accession>
<dbReference type="GO" id="GO:0015385">
    <property type="term" value="F:sodium:proton antiporter activity"/>
    <property type="evidence" value="ECO:0007669"/>
    <property type="project" value="TreeGrafter"/>
</dbReference>
<dbReference type="OrthoDB" id="9806575at2"/>
<feature type="transmembrane region" description="Helical" evidence="3">
    <location>
        <begin position="6"/>
        <end position="27"/>
    </location>
</feature>
<evidence type="ECO:0000256" key="2">
    <source>
        <dbReference type="ARBA" id="ARBA00008404"/>
    </source>
</evidence>
<evidence type="ECO:0000256" key="3">
    <source>
        <dbReference type="SAM" id="Phobius"/>
    </source>
</evidence>
<dbReference type="InterPro" id="IPR005133">
    <property type="entry name" value="PhaG_MnhG_YufB"/>
</dbReference>
<dbReference type="RefSeq" id="WP_013278061.1">
    <property type="nucleotide sequence ID" value="NC_014378.1"/>
</dbReference>
<comment type="similarity">
    <text evidence="2">Belongs to the CPA3 antiporters (TC 2.A.63) subunit G family.</text>
</comment>
<keyword evidence="5" id="KW-1185">Reference proteome</keyword>
<dbReference type="PANTHER" id="PTHR34703">
    <property type="entry name" value="ANTIPORTER SUBUNIT MNHG2-RELATED"/>
    <property type="match status" value="1"/>
</dbReference>
<gene>
    <name evidence="4" type="ordered locus">Acear_1092</name>
</gene>
<comment type="subcellular location">
    <subcellularLocation>
        <location evidence="1">Membrane</location>
        <topology evidence="1">Multi-pass membrane protein</topology>
    </subcellularLocation>
</comment>
<dbReference type="KEGG" id="aar:Acear_1092"/>
<dbReference type="STRING" id="574087.Acear_1092"/>
<reference evidence="4 5" key="1">
    <citation type="journal article" date="2010" name="Stand. Genomic Sci.">
        <title>Complete genome sequence of Acetohalobium arabaticum type strain (Z-7288).</title>
        <authorList>
            <person name="Sikorski J."/>
            <person name="Lapidus A."/>
            <person name="Chertkov O."/>
            <person name="Lucas S."/>
            <person name="Copeland A."/>
            <person name="Glavina Del Rio T."/>
            <person name="Nolan M."/>
            <person name="Tice H."/>
            <person name="Cheng J.F."/>
            <person name="Han C."/>
            <person name="Brambilla E."/>
            <person name="Pitluck S."/>
            <person name="Liolios K."/>
            <person name="Ivanova N."/>
            <person name="Mavromatis K."/>
            <person name="Mikhailova N."/>
            <person name="Pati A."/>
            <person name="Bruce D."/>
            <person name="Detter C."/>
            <person name="Tapia R."/>
            <person name="Goodwin L."/>
            <person name="Chen A."/>
            <person name="Palaniappan K."/>
            <person name="Land M."/>
            <person name="Hauser L."/>
            <person name="Chang Y.J."/>
            <person name="Jeffries C.D."/>
            <person name="Rohde M."/>
            <person name="Goker M."/>
            <person name="Spring S."/>
            <person name="Woyke T."/>
            <person name="Bristow J."/>
            <person name="Eisen J.A."/>
            <person name="Markowitz V."/>
            <person name="Hugenholtz P."/>
            <person name="Kyrpides N.C."/>
            <person name="Klenk H.P."/>
        </authorList>
    </citation>
    <scope>NUCLEOTIDE SEQUENCE [LARGE SCALE GENOMIC DNA]</scope>
    <source>
        <strain evidence="5">ATCC 49924 / DSM 5501 / Z-7288</strain>
    </source>
</reference>
<protein>
    <submittedName>
        <fullName evidence="4">Monovalent cation/proton antiporter, MnhG/PhaG subunit</fullName>
    </submittedName>
</protein>
<dbReference type="PANTHER" id="PTHR34703:SF1">
    <property type="entry name" value="ANTIPORTER SUBUNIT MNHG2-RELATED"/>
    <property type="match status" value="1"/>
</dbReference>
<evidence type="ECO:0000313" key="4">
    <source>
        <dbReference type="EMBL" id="ADL12615.1"/>
    </source>
</evidence>
<evidence type="ECO:0000313" key="5">
    <source>
        <dbReference type="Proteomes" id="UP000001661"/>
    </source>
</evidence>
<dbReference type="NCBIfam" id="TIGR01300">
    <property type="entry name" value="CPA3_mnhG_phaG"/>
    <property type="match status" value="1"/>
</dbReference>
<dbReference type="Pfam" id="PF03334">
    <property type="entry name" value="PhaG_MnhG_YufB"/>
    <property type="match status" value="1"/>
</dbReference>
<dbReference type="eggNOG" id="COG1320">
    <property type="taxonomic scope" value="Bacteria"/>
</dbReference>
<organism evidence="4 5">
    <name type="scientific">Acetohalobium arabaticum (strain ATCC 49924 / DSM 5501 / Z-7288)</name>
    <dbReference type="NCBI Taxonomy" id="574087"/>
    <lineage>
        <taxon>Bacteria</taxon>
        <taxon>Bacillati</taxon>
        <taxon>Bacillota</taxon>
        <taxon>Clostridia</taxon>
        <taxon>Halanaerobiales</taxon>
        <taxon>Halobacteroidaceae</taxon>
        <taxon>Acetohalobium</taxon>
    </lineage>
</organism>
<keyword evidence="3" id="KW-1133">Transmembrane helix</keyword>
<dbReference type="EMBL" id="CP002105">
    <property type="protein sequence ID" value="ADL12615.1"/>
    <property type="molecule type" value="Genomic_DNA"/>
</dbReference>
<dbReference type="Proteomes" id="UP000001661">
    <property type="component" value="Chromosome"/>
</dbReference>
<proteinExistence type="inferred from homology"/>
<name>D9QQ24_ACEAZ</name>
<feature type="transmembrane region" description="Helical" evidence="3">
    <location>
        <begin position="39"/>
        <end position="59"/>
    </location>
</feature>
<keyword evidence="3" id="KW-0472">Membrane</keyword>
<sequence>MSFIIIGLIFTGVFFFIVGTIGLIRLPDTYSRIHAPTKCDTLGLGLIISGMILYNGLSIHSVKMLLILIFLWITGPAAASVISKAAIENEVPFSEGSFCYYQNDELKKEVVKDGQ</sequence>